<protein>
    <submittedName>
        <fullName evidence="2">Uncharacterized protein</fullName>
    </submittedName>
</protein>
<feature type="signal peptide" evidence="1">
    <location>
        <begin position="1"/>
        <end position="18"/>
    </location>
</feature>
<dbReference type="EMBL" id="CALNXK010000056">
    <property type="protein sequence ID" value="CAH3135619.1"/>
    <property type="molecule type" value="Genomic_DNA"/>
</dbReference>
<keyword evidence="3" id="KW-1185">Reference proteome</keyword>
<organism evidence="2 3">
    <name type="scientific">Porites lobata</name>
    <dbReference type="NCBI Taxonomy" id="104759"/>
    <lineage>
        <taxon>Eukaryota</taxon>
        <taxon>Metazoa</taxon>
        <taxon>Cnidaria</taxon>
        <taxon>Anthozoa</taxon>
        <taxon>Hexacorallia</taxon>
        <taxon>Scleractinia</taxon>
        <taxon>Fungiina</taxon>
        <taxon>Poritidae</taxon>
        <taxon>Porites</taxon>
    </lineage>
</organism>
<feature type="chain" id="PRO_5045273194" evidence="1">
    <location>
        <begin position="19"/>
        <end position="166"/>
    </location>
</feature>
<name>A0ABN8P7U3_9CNID</name>
<accession>A0ABN8P7U3</accession>
<reference evidence="2 3" key="1">
    <citation type="submission" date="2022-05" db="EMBL/GenBank/DDBJ databases">
        <authorList>
            <consortium name="Genoscope - CEA"/>
            <person name="William W."/>
        </authorList>
    </citation>
    <scope>NUCLEOTIDE SEQUENCE [LARGE SCALE GENOMIC DNA]</scope>
</reference>
<comment type="caution">
    <text evidence="2">The sequence shown here is derived from an EMBL/GenBank/DDBJ whole genome shotgun (WGS) entry which is preliminary data.</text>
</comment>
<proteinExistence type="predicted"/>
<evidence type="ECO:0000313" key="2">
    <source>
        <dbReference type="EMBL" id="CAH3135619.1"/>
    </source>
</evidence>
<sequence>MEVKCFLFAAFFLVACVAFSTQDELTDVEDLEDPIGKGRRRRRRCRGLRKCFFIKSCRRRVCVCLRRRRRRTRPYYDETGSENEVNNAEDEVEDFEGTEDFEDPIGKGRKVYKGKGRSRRPRRRCRKLVRKCFTRKLGKLGQIRRRTCVRLCLRRCFYGDENANDN</sequence>
<dbReference type="PROSITE" id="PS51257">
    <property type="entry name" value="PROKAR_LIPOPROTEIN"/>
    <property type="match status" value="1"/>
</dbReference>
<keyword evidence="1" id="KW-0732">Signal</keyword>
<evidence type="ECO:0000313" key="3">
    <source>
        <dbReference type="Proteomes" id="UP001159405"/>
    </source>
</evidence>
<evidence type="ECO:0000256" key="1">
    <source>
        <dbReference type="SAM" id="SignalP"/>
    </source>
</evidence>
<gene>
    <name evidence="2" type="ORF">PLOB_00037992</name>
</gene>
<dbReference type="Proteomes" id="UP001159405">
    <property type="component" value="Unassembled WGS sequence"/>
</dbReference>